<dbReference type="OrthoDB" id="275457at2759"/>
<evidence type="ECO:0000259" key="6">
    <source>
        <dbReference type="Pfam" id="PF01370"/>
    </source>
</evidence>
<dbReference type="Gene3D" id="3.40.50.720">
    <property type="entry name" value="NAD(P)-binding Rossmann-like Domain"/>
    <property type="match status" value="1"/>
</dbReference>
<dbReference type="GO" id="GO:0044877">
    <property type="term" value="F:protein-containing complex binding"/>
    <property type="evidence" value="ECO:0007669"/>
    <property type="project" value="TreeGrafter"/>
</dbReference>
<dbReference type="PANTHER" id="PTHR12126:SF11">
    <property type="entry name" value="NADH DEHYDROGENASE [UBIQUINONE] 1 ALPHA SUBCOMPLEX SUBUNIT 9, MITOCHONDRIAL"/>
    <property type="match status" value="1"/>
</dbReference>
<dbReference type="Pfam" id="PF01370">
    <property type="entry name" value="Epimerase"/>
    <property type="match status" value="1"/>
</dbReference>
<evidence type="ECO:0000313" key="8">
    <source>
        <dbReference type="Proteomes" id="UP000678499"/>
    </source>
</evidence>
<gene>
    <name evidence="7" type="ORF">NMOB1V02_LOCUS2650</name>
</gene>
<evidence type="ECO:0000256" key="5">
    <source>
        <dbReference type="ARBA" id="ARBA00046455"/>
    </source>
</evidence>
<dbReference type="InterPro" id="IPR036291">
    <property type="entry name" value="NAD(P)-bd_dom_sf"/>
</dbReference>
<dbReference type="GO" id="GO:0005739">
    <property type="term" value="C:mitochondrion"/>
    <property type="evidence" value="ECO:0007669"/>
    <property type="project" value="TreeGrafter"/>
</dbReference>
<accession>A0A7R9BHX5</accession>
<evidence type="ECO:0000256" key="3">
    <source>
        <dbReference type="ARBA" id="ARBA00042000"/>
    </source>
</evidence>
<name>A0A7R9BHX5_9CRUS</name>
<dbReference type="InterPro" id="IPR001509">
    <property type="entry name" value="Epimerase_deHydtase"/>
</dbReference>
<dbReference type="Proteomes" id="UP000678499">
    <property type="component" value="Unassembled WGS sequence"/>
</dbReference>
<dbReference type="EMBL" id="CAJPEX010000308">
    <property type="protein sequence ID" value="CAG0914982.1"/>
    <property type="molecule type" value="Genomic_DNA"/>
</dbReference>
<dbReference type="EMBL" id="OA882345">
    <property type="protein sequence ID" value="CAD7274830.1"/>
    <property type="molecule type" value="Genomic_DNA"/>
</dbReference>
<organism evidence="7">
    <name type="scientific">Notodromas monacha</name>
    <dbReference type="NCBI Taxonomy" id="399045"/>
    <lineage>
        <taxon>Eukaryota</taxon>
        <taxon>Metazoa</taxon>
        <taxon>Ecdysozoa</taxon>
        <taxon>Arthropoda</taxon>
        <taxon>Crustacea</taxon>
        <taxon>Oligostraca</taxon>
        <taxon>Ostracoda</taxon>
        <taxon>Podocopa</taxon>
        <taxon>Podocopida</taxon>
        <taxon>Cypridocopina</taxon>
        <taxon>Cypridoidea</taxon>
        <taxon>Cyprididae</taxon>
        <taxon>Notodromas</taxon>
    </lineage>
</organism>
<keyword evidence="8" id="KW-1185">Reference proteome</keyword>
<comment type="subunit">
    <text evidence="5">Complex I is composed of 45 different subunits. This a component of the hydrophobic protein fraction. Interacts with BLOC1S1. Interacts with SLC2A4. Interacts with CLOCK. Interacts with RAB5IF.</text>
</comment>
<dbReference type="InterPro" id="IPR051207">
    <property type="entry name" value="ComplexI_NDUFA9_subunit"/>
</dbReference>
<evidence type="ECO:0000256" key="4">
    <source>
        <dbReference type="ARBA" id="ARBA00043145"/>
    </source>
</evidence>
<protein>
    <recommendedName>
        <fullName evidence="2">NADH dehydrogenase [ubiquinone] 1 alpha subcomplex subunit 9, mitochondrial</fullName>
    </recommendedName>
    <alternativeName>
        <fullName evidence="4">Complex I-39kD</fullName>
    </alternativeName>
    <alternativeName>
        <fullName evidence="3">NADH-ubiquinone oxidoreductase 39 kDa subunit</fullName>
    </alternativeName>
</protein>
<dbReference type="SUPFAM" id="SSF51735">
    <property type="entry name" value="NAD(P)-binding Rossmann-fold domains"/>
    <property type="match status" value="1"/>
</dbReference>
<evidence type="ECO:0000256" key="1">
    <source>
        <dbReference type="ARBA" id="ARBA00038501"/>
    </source>
</evidence>
<dbReference type="PANTHER" id="PTHR12126">
    <property type="entry name" value="NADH-UBIQUINONE OXIDOREDUCTASE 39 KDA SUBUNIT-RELATED"/>
    <property type="match status" value="1"/>
</dbReference>
<proteinExistence type="inferred from homology"/>
<evidence type="ECO:0000313" key="7">
    <source>
        <dbReference type="EMBL" id="CAD7274830.1"/>
    </source>
</evidence>
<dbReference type="CDD" id="cd05271">
    <property type="entry name" value="NDUFA9_like_SDR_a"/>
    <property type="match status" value="1"/>
</dbReference>
<dbReference type="AlphaFoldDB" id="A0A7R9BHX5"/>
<reference evidence="7" key="1">
    <citation type="submission" date="2020-11" db="EMBL/GenBank/DDBJ databases">
        <authorList>
            <person name="Tran Van P."/>
        </authorList>
    </citation>
    <scope>NUCLEOTIDE SEQUENCE</scope>
</reference>
<comment type="similarity">
    <text evidence="1">Belongs to the complex I NDUFA9 subunit family.</text>
</comment>
<evidence type="ECO:0000256" key="2">
    <source>
        <dbReference type="ARBA" id="ARBA00040720"/>
    </source>
</evidence>
<sequence>MLAVRNSATIGVGRIATARLTPSCLIISERHSSNGSKSANDVEIQPLKATSLANLRRGTGGRSSFNGLVVTVLGATGFVGRYVCNRLGKIGSQLILPYRGDNYDPLRLRLVGDLGQVLFTPYQAVDLDSLRKSMRYSNVVVNLIGRDYETRNFNFHRVHVEVARNVAKIAKEMGVERLIHFSALNASENPPSTVIKGGSKFLKTKWLGEQAVREEYPEAIIFRPADVWGQEDRFMRYHAMWWRRQSSFYPLWKKGDHVIKQPVYVGDVAGGVVNAIFERNAEGKTYEIVGPQRFVLGELIDYFHRVMRKMDTEWGYKRYDMRFDPTYFLKIIFNEKINPASPINTMTWEKLERENVTDTLSGLPRLEDLGVSPLTTIHERASWELMPYNAYNYYDAELDEFARPDPPPTVVES</sequence>
<feature type="domain" description="NAD-dependent epimerase/dehydratase" evidence="6">
    <location>
        <begin position="70"/>
        <end position="288"/>
    </location>
</feature>